<name>A0A918RW82_9HYPH</name>
<evidence type="ECO:0000313" key="2">
    <source>
        <dbReference type="EMBL" id="GHA13587.1"/>
    </source>
</evidence>
<evidence type="ECO:0000313" key="3">
    <source>
        <dbReference type="Proteomes" id="UP000646579"/>
    </source>
</evidence>
<evidence type="ECO:0000256" key="1">
    <source>
        <dbReference type="SAM" id="MobiDB-lite"/>
    </source>
</evidence>
<reference evidence="2" key="2">
    <citation type="submission" date="2020-09" db="EMBL/GenBank/DDBJ databases">
        <authorList>
            <person name="Sun Q."/>
            <person name="Kim S."/>
        </authorList>
    </citation>
    <scope>NUCLEOTIDE SEQUENCE</scope>
    <source>
        <strain evidence="2">KCTC 32437</strain>
    </source>
</reference>
<organism evidence="2 3">
    <name type="scientific">Devosia pacifica</name>
    <dbReference type="NCBI Taxonomy" id="1335967"/>
    <lineage>
        <taxon>Bacteria</taxon>
        <taxon>Pseudomonadati</taxon>
        <taxon>Pseudomonadota</taxon>
        <taxon>Alphaproteobacteria</taxon>
        <taxon>Hyphomicrobiales</taxon>
        <taxon>Devosiaceae</taxon>
        <taxon>Devosia</taxon>
    </lineage>
</organism>
<dbReference type="EMBL" id="BMZE01000001">
    <property type="protein sequence ID" value="GHA13587.1"/>
    <property type="molecule type" value="Genomic_DNA"/>
</dbReference>
<gene>
    <name evidence="2" type="ORF">GCM10007989_05230</name>
</gene>
<accession>A0A918RW82</accession>
<dbReference type="AlphaFoldDB" id="A0A918RW82"/>
<comment type="caution">
    <text evidence="2">The sequence shown here is derived from an EMBL/GenBank/DDBJ whole genome shotgun (WGS) entry which is preliminary data.</text>
</comment>
<reference evidence="2" key="1">
    <citation type="journal article" date="2014" name="Int. J. Syst. Evol. Microbiol.">
        <title>Complete genome sequence of Corynebacterium casei LMG S-19264T (=DSM 44701T), isolated from a smear-ripened cheese.</title>
        <authorList>
            <consortium name="US DOE Joint Genome Institute (JGI-PGF)"/>
            <person name="Walter F."/>
            <person name="Albersmeier A."/>
            <person name="Kalinowski J."/>
            <person name="Ruckert C."/>
        </authorList>
    </citation>
    <scope>NUCLEOTIDE SEQUENCE</scope>
    <source>
        <strain evidence="2">KCTC 32437</strain>
    </source>
</reference>
<feature type="region of interest" description="Disordered" evidence="1">
    <location>
        <begin position="83"/>
        <end position="104"/>
    </location>
</feature>
<protein>
    <submittedName>
        <fullName evidence="2">Uncharacterized protein</fullName>
    </submittedName>
</protein>
<dbReference type="Proteomes" id="UP000646579">
    <property type="component" value="Unassembled WGS sequence"/>
</dbReference>
<sequence>MGSDASRAGMEGDGFDLVPEMPEEAETGMTDHVPRFMSDEQLRHHFGLSERALRRLRSMRSFPRRDAITNRTDSRMVDRFFDNRAGIDAPSTGSALAADGKENF</sequence>
<keyword evidence="3" id="KW-1185">Reference proteome</keyword>
<proteinExistence type="predicted"/>